<proteinExistence type="predicted"/>
<sequence length="55" mass="6537">MDTQGNLGVIRPVDHLCIVREFRRYLQDVRVKREADVASDHYLRVTRLKLKLKKS</sequence>
<gene>
    <name evidence="1" type="ORF">DPMN_006596</name>
</gene>
<name>A0A9D4MRR1_DREPO</name>
<reference evidence="1" key="2">
    <citation type="submission" date="2020-11" db="EMBL/GenBank/DDBJ databases">
        <authorList>
            <person name="McCartney M.A."/>
            <person name="Auch B."/>
            <person name="Kono T."/>
            <person name="Mallez S."/>
            <person name="Becker A."/>
            <person name="Gohl D.M."/>
            <person name="Silverstein K.A.T."/>
            <person name="Koren S."/>
            <person name="Bechman K.B."/>
            <person name="Herman A."/>
            <person name="Abrahante J.E."/>
            <person name="Garbe J."/>
        </authorList>
    </citation>
    <scope>NUCLEOTIDE SEQUENCE</scope>
    <source>
        <strain evidence="1">Duluth1</strain>
        <tissue evidence="1">Whole animal</tissue>
    </source>
</reference>
<evidence type="ECO:0000313" key="1">
    <source>
        <dbReference type="EMBL" id="KAH3882652.1"/>
    </source>
</evidence>
<dbReference type="EMBL" id="JAIWYP010000001">
    <property type="protein sequence ID" value="KAH3882652.1"/>
    <property type="molecule type" value="Genomic_DNA"/>
</dbReference>
<comment type="caution">
    <text evidence="1">The sequence shown here is derived from an EMBL/GenBank/DDBJ whole genome shotgun (WGS) entry which is preliminary data.</text>
</comment>
<dbReference type="Proteomes" id="UP000828390">
    <property type="component" value="Unassembled WGS sequence"/>
</dbReference>
<keyword evidence="2" id="KW-1185">Reference proteome</keyword>
<accession>A0A9D4MRR1</accession>
<protein>
    <submittedName>
        <fullName evidence="1">Uncharacterized protein</fullName>
    </submittedName>
</protein>
<organism evidence="1 2">
    <name type="scientific">Dreissena polymorpha</name>
    <name type="common">Zebra mussel</name>
    <name type="synonym">Mytilus polymorpha</name>
    <dbReference type="NCBI Taxonomy" id="45954"/>
    <lineage>
        <taxon>Eukaryota</taxon>
        <taxon>Metazoa</taxon>
        <taxon>Spiralia</taxon>
        <taxon>Lophotrochozoa</taxon>
        <taxon>Mollusca</taxon>
        <taxon>Bivalvia</taxon>
        <taxon>Autobranchia</taxon>
        <taxon>Heteroconchia</taxon>
        <taxon>Euheterodonta</taxon>
        <taxon>Imparidentia</taxon>
        <taxon>Neoheterodontei</taxon>
        <taxon>Myida</taxon>
        <taxon>Dreissenoidea</taxon>
        <taxon>Dreissenidae</taxon>
        <taxon>Dreissena</taxon>
    </lineage>
</organism>
<reference evidence="1" key="1">
    <citation type="journal article" date="2019" name="bioRxiv">
        <title>The Genome of the Zebra Mussel, Dreissena polymorpha: A Resource for Invasive Species Research.</title>
        <authorList>
            <person name="McCartney M.A."/>
            <person name="Auch B."/>
            <person name="Kono T."/>
            <person name="Mallez S."/>
            <person name="Zhang Y."/>
            <person name="Obille A."/>
            <person name="Becker A."/>
            <person name="Abrahante J.E."/>
            <person name="Garbe J."/>
            <person name="Badalamenti J.P."/>
            <person name="Herman A."/>
            <person name="Mangelson H."/>
            <person name="Liachko I."/>
            <person name="Sullivan S."/>
            <person name="Sone E.D."/>
            <person name="Koren S."/>
            <person name="Silverstein K.A.T."/>
            <person name="Beckman K.B."/>
            <person name="Gohl D.M."/>
        </authorList>
    </citation>
    <scope>NUCLEOTIDE SEQUENCE</scope>
    <source>
        <strain evidence="1">Duluth1</strain>
        <tissue evidence="1">Whole animal</tissue>
    </source>
</reference>
<evidence type="ECO:0000313" key="2">
    <source>
        <dbReference type="Proteomes" id="UP000828390"/>
    </source>
</evidence>
<dbReference type="AlphaFoldDB" id="A0A9D4MRR1"/>